<proteinExistence type="predicted"/>
<feature type="region of interest" description="Disordered" evidence="1">
    <location>
        <begin position="687"/>
        <end position="854"/>
    </location>
</feature>
<evidence type="ECO:0000313" key="3">
    <source>
        <dbReference type="Proteomes" id="UP000279236"/>
    </source>
</evidence>
<feature type="region of interest" description="Disordered" evidence="1">
    <location>
        <begin position="305"/>
        <end position="483"/>
    </location>
</feature>
<feature type="compositionally biased region" description="Low complexity" evidence="1">
    <location>
        <begin position="384"/>
        <end position="399"/>
    </location>
</feature>
<feature type="compositionally biased region" description="Acidic residues" evidence="1">
    <location>
        <begin position="426"/>
        <end position="450"/>
    </location>
</feature>
<feature type="compositionally biased region" description="Basic and acidic residues" evidence="1">
    <location>
        <begin position="828"/>
        <end position="837"/>
    </location>
</feature>
<feature type="compositionally biased region" description="Low complexity" evidence="1">
    <location>
        <begin position="748"/>
        <end position="783"/>
    </location>
</feature>
<feature type="compositionally biased region" description="Polar residues" evidence="1">
    <location>
        <begin position="177"/>
        <end position="197"/>
    </location>
</feature>
<accession>A0A427XQL0</accession>
<feature type="compositionally biased region" description="Low complexity" evidence="1">
    <location>
        <begin position="469"/>
        <end position="483"/>
    </location>
</feature>
<name>A0A427XQL0_9TREE</name>
<gene>
    <name evidence="2" type="ORF">EHS24_008554</name>
</gene>
<sequence length="854" mass="92018">MGSRAVPDAPLGLQPSPAAYHHHFSQVANHQATFQQPPPASYPSSSQQQHVVHHMTPYSVSPVSRPLSATMNGSTPPYAYAAATPPTHTVVAPHSQPGQPTGLLPAFSLQVPTVPRYSYGYSSSIQRPPGQADYLPAQQFQHNGGVGCGGGGGGGAFLGCPVFNPSPPGLSPGYSHSPASSTGFPHSPMSTNASPHSNLRHQITVPTQAYPVPHSAPSLDAVEVDVQTAKEYVNPSLFNNRPFERSISYDGGSSAVKLEPDKARTSPPRFAMYDFVGGPGGMARTAISHPVRPAFPDADFARPVSTCQSGTSIAPSPRPSPTDGVFLGNVHVNWSPTENNADMLSDAGSEGSDEEDVKPDIHDKSHSPTPELLGRQEPDFVSNSPALSSLPSHRSSPLPTEFRGVQKPEWVRRNRRPSQHRTQYESEGEPELSDLSDSDSEAPEDKDDSEFVPGMVSTKSRSRKRTRRGSTTTSPGRPVVSRNVSVSATPAAAVATMSTFTGPVPASAAQPPPVSLFALLQVYPDIPRLYPLFYYTLLNDLKLNPDAAPMIGTIPQTYSQLEKSDALRAFFHRGRRMLAQLDAFTARCEVHIDQFGTRAWPPIDRAMRVAIREVRRKIVERCENYKYTRRDILDKQLGKGRWAPIEQGMVEWKPGMNNADPAMDLRGVSLVRPTAPGVGVGMGMGGPPHTQTQTMPQTQAQIQTQTPQLPSTGSRHAHPMPPRPKIKDEVVSPESPQQHGWPQKRPRAVPTASPTPATATVLVSTTPPDATTRATASTSSTPSNGGRDGQDTAHPGHQAAPKRRKRNNTSEGSSGTSGTNQSPQAAYLDRDAMHSRQQEYGPYRYDGRAGMDDE</sequence>
<evidence type="ECO:0000313" key="2">
    <source>
        <dbReference type="EMBL" id="RSH81120.1"/>
    </source>
</evidence>
<dbReference type="EMBL" id="RSCE01000007">
    <property type="protein sequence ID" value="RSH81120.1"/>
    <property type="molecule type" value="Genomic_DNA"/>
</dbReference>
<protein>
    <submittedName>
        <fullName evidence="2">Uncharacterized protein</fullName>
    </submittedName>
</protein>
<evidence type="ECO:0000256" key="1">
    <source>
        <dbReference type="SAM" id="MobiDB-lite"/>
    </source>
</evidence>
<feature type="region of interest" description="Disordered" evidence="1">
    <location>
        <begin position="171"/>
        <end position="197"/>
    </location>
</feature>
<dbReference type="GeneID" id="39593097"/>
<comment type="caution">
    <text evidence="2">The sequence shown here is derived from an EMBL/GenBank/DDBJ whole genome shotgun (WGS) entry which is preliminary data.</text>
</comment>
<reference evidence="2 3" key="1">
    <citation type="submission" date="2018-11" db="EMBL/GenBank/DDBJ databases">
        <title>Genome sequence of Apiotrichum porosum DSM 27194.</title>
        <authorList>
            <person name="Aliyu H."/>
            <person name="Gorte O."/>
            <person name="Ochsenreither K."/>
        </authorList>
    </citation>
    <scope>NUCLEOTIDE SEQUENCE [LARGE SCALE GENOMIC DNA]</scope>
    <source>
        <strain evidence="2 3">DSM 27194</strain>
    </source>
</reference>
<feature type="compositionally biased region" description="Basic and acidic residues" evidence="1">
    <location>
        <begin position="845"/>
        <end position="854"/>
    </location>
</feature>
<organism evidence="2 3">
    <name type="scientific">Apiotrichum porosum</name>
    <dbReference type="NCBI Taxonomy" id="105984"/>
    <lineage>
        <taxon>Eukaryota</taxon>
        <taxon>Fungi</taxon>
        <taxon>Dikarya</taxon>
        <taxon>Basidiomycota</taxon>
        <taxon>Agaricomycotina</taxon>
        <taxon>Tremellomycetes</taxon>
        <taxon>Trichosporonales</taxon>
        <taxon>Trichosporonaceae</taxon>
        <taxon>Apiotrichum</taxon>
    </lineage>
</organism>
<dbReference type="OrthoDB" id="2591172at2759"/>
<feature type="compositionally biased region" description="Polar residues" evidence="1">
    <location>
        <begin position="332"/>
        <end position="342"/>
    </location>
</feature>
<feature type="compositionally biased region" description="Low complexity" evidence="1">
    <location>
        <begin position="809"/>
        <end position="822"/>
    </location>
</feature>
<feature type="compositionally biased region" description="Low complexity" evidence="1">
    <location>
        <begin position="687"/>
        <end position="710"/>
    </location>
</feature>
<dbReference type="AlphaFoldDB" id="A0A427XQL0"/>
<keyword evidence="3" id="KW-1185">Reference proteome</keyword>
<dbReference type="RefSeq" id="XP_028475839.1">
    <property type="nucleotide sequence ID" value="XM_028623865.1"/>
</dbReference>
<dbReference type="Proteomes" id="UP000279236">
    <property type="component" value="Unassembled WGS sequence"/>
</dbReference>
<feature type="compositionally biased region" description="Polar residues" evidence="1">
    <location>
        <begin position="305"/>
        <end position="314"/>
    </location>
</feature>